<protein>
    <recommendedName>
        <fullName evidence="1">Lysozyme inhibitor LprI-like N-terminal domain-containing protein</fullName>
    </recommendedName>
</protein>
<dbReference type="Pfam" id="PF07007">
    <property type="entry name" value="LprI"/>
    <property type="match status" value="1"/>
</dbReference>
<accession>A0A6B9G1J6</accession>
<sequence>MLLLYTGYAPANQQPIDISSNIDVNICISKFGENNDECLDKITKKSDETLNQAYEKKLKEIKSLDYTQWWMGNKEQKRVMITKFKSSQNIWINYRETFCQSATTSAQSTHNLGNAITACTLNMNARRIEEISLINPDIAD</sequence>
<feature type="domain" description="Lysozyme inhibitor LprI-like N-terminal" evidence="1">
    <location>
        <begin position="36"/>
        <end position="130"/>
    </location>
</feature>
<gene>
    <name evidence="2" type="ORF">CUN67_17540</name>
</gene>
<dbReference type="Gene3D" id="1.20.1270.180">
    <property type="match status" value="1"/>
</dbReference>
<evidence type="ECO:0000313" key="2">
    <source>
        <dbReference type="EMBL" id="QGY31361.1"/>
    </source>
</evidence>
<name>A0A6B9G1J6_PANCY</name>
<dbReference type="AlphaFoldDB" id="A0A6B9G1J6"/>
<dbReference type="EMBL" id="CP024768">
    <property type="protein sequence ID" value="QGY31361.1"/>
    <property type="molecule type" value="Genomic_DNA"/>
</dbReference>
<evidence type="ECO:0000259" key="1">
    <source>
        <dbReference type="Pfam" id="PF07007"/>
    </source>
</evidence>
<proteinExistence type="predicted"/>
<dbReference type="InterPro" id="IPR009739">
    <property type="entry name" value="LprI-like_N"/>
</dbReference>
<dbReference type="Proteomes" id="UP000502005">
    <property type="component" value="Chromosome"/>
</dbReference>
<evidence type="ECO:0000313" key="3">
    <source>
        <dbReference type="Proteomes" id="UP000502005"/>
    </source>
</evidence>
<organism evidence="2 3">
    <name type="scientific">Pantoea cypripedii</name>
    <name type="common">Pectobacterium cypripedii</name>
    <name type="synonym">Erwinia cypripedii</name>
    <dbReference type="NCBI Taxonomy" id="55209"/>
    <lineage>
        <taxon>Bacteria</taxon>
        <taxon>Pseudomonadati</taxon>
        <taxon>Pseudomonadota</taxon>
        <taxon>Gammaproteobacteria</taxon>
        <taxon>Enterobacterales</taxon>
        <taxon>Erwiniaceae</taxon>
        <taxon>Pantoea</taxon>
    </lineage>
</organism>
<reference evidence="2 3" key="1">
    <citation type="submission" date="2017-11" db="EMBL/GenBank/DDBJ databases">
        <title>Genome sequence of Pantoea cypripedii NE1.</title>
        <authorList>
            <person name="Nascimento F.X."/>
        </authorList>
    </citation>
    <scope>NUCLEOTIDE SEQUENCE [LARGE SCALE GENOMIC DNA]</scope>
    <source>
        <strain evidence="2 3">NE1</strain>
    </source>
</reference>